<reference evidence="11" key="2">
    <citation type="journal article" date="2024" name="Plant">
        <title>Genomic evolution and insights into agronomic trait innovations of Sesamum species.</title>
        <authorList>
            <person name="Miao H."/>
            <person name="Wang L."/>
            <person name="Qu L."/>
            <person name="Liu H."/>
            <person name="Sun Y."/>
            <person name="Le M."/>
            <person name="Wang Q."/>
            <person name="Wei S."/>
            <person name="Zheng Y."/>
            <person name="Lin W."/>
            <person name="Duan Y."/>
            <person name="Cao H."/>
            <person name="Xiong S."/>
            <person name="Wang X."/>
            <person name="Wei L."/>
            <person name="Li C."/>
            <person name="Ma Q."/>
            <person name="Ju M."/>
            <person name="Zhao R."/>
            <person name="Li G."/>
            <person name="Mu C."/>
            <person name="Tian Q."/>
            <person name="Mei H."/>
            <person name="Zhang T."/>
            <person name="Gao T."/>
            <person name="Zhang H."/>
        </authorList>
    </citation>
    <scope>NUCLEOTIDE SEQUENCE</scope>
    <source>
        <strain evidence="11">KEN8</strain>
    </source>
</reference>
<evidence type="ECO:0000256" key="5">
    <source>
        <dbReference type="ARBA" id="ARBA00022723"/>
    </source>
</evidence>
<reference evidence="11" key="1">
    <citation type="submission" date="2020-06" db="EMBL/GenBank/DDBJ databases">
        <authorList>
            <person name="Li T."/>
            <person name="Hu X."/>
            <person name="Zhang T."/>
            <person name="Song X."/>
            <person name="Zhang H."/>
            <person name="Dai N."/>
            <person name="Sheng W."/>
            <person name="Hou X."/>
            <person name="Wei L."/>
        </authorList>
    </citation>
    <scope>NUCLEOTIDE SEQUENCE</scope>
    <source>
        <strain evidence="11">KEN8</strain>
        <tissue evidence="11">Leaf</tissue>
    </source>
</reference>
<dbReference type="InterPro" id="IPR058353">
    <property type="entry name" value="DUF8040"/>
</dbReference>
<feature type="domain" description="DUF8040" evidence="10">
    <location>
        <begin position="24"/>
        <end position="108"/>
    </location>
</feature>
<dbReference type="GO" id="GO:0004518">
    <property type="term" value="F:nuclease activity"/>
    <property type="evidence" value="ECO:0007669"/>
    <property type="project" value="UniProtKB-KW"/>
</dbReference>
<protein>
    <recommendedName>
        <fullName evidence="12">Transposase</fullName>
    </recommendedName>
</protein>
<evidence type="ECO:0000256" key="6">
    <source>
        <dbReference type="ARBA" id="ARBA00022801"/>
    </source>
</evidence>
<keyword evidence="4" id="KW-0540">Nuclease</keyword>
<dbReference type="GO" id="GO:0046872">
    <property type="term" value="F:metal ion binding"/>
    <property type="evidence" value="ECO:0007669"/>
    <property type="project" value="UniProtKB-KW"/>
</dbReference>
<gene>
    <name evidence="11" type="ORF">Scaly_2424600</name>
</gene>
<sequence length="465" mass="53363">MNSVGTRRYKMHFRIPDQVKHLCNIIDISDVKCVDNLRMTRNAFGRLCQLLELSGGLKPTRHVTIMEQVAIFLSVIAHHKKNCVIKHDFIRSSRTISKHFHAVLRSVLRLNSILLARPSPILKGCLDPRWRWFQGCLGALDGTHVEVRVADSKKGRYRNRKGQISINVLGVCDIEGKFIYVLSGWEGSATDSRFLRDAVNRPTGLKVIIIFDNGYPNGEGFLTPYRGVRYHLKEWDREGGGPQSPQELFNLKHASTRNMSLNDEEGTSKPQRCRGKTDKALTRRTWTLREEKALVNALRTIVTTGWKCENGFRCGYLSQLETLMCKQFPNSDLRVEPHINSKIHVWKKYYNSLIGMMGKSGFGWDDSRSMVTVSGDTIWEEYCKLDPTARTMCYKSWPFFPAWREIFGKDRASGEQAEDINEIVNKTDTPENNDHHDFYVPMAEWCLESGFTGNDIDHSPNTRTR</sequence>
<dbReference type="InterPro" id="IPR027806">
    <property type="entry name" value="HARBI1_dom"/>
</dbReference>
<dbReference type="Pfam" id="PF26138">
    <property type="entry name" value="DUF8040"/>
    <property type="match status" value="1"/>
</dbReference>
<dbReference type="InterPro" id="IPR045249">
    <property type="entry name" value="HARBI1-like"/>
</dbReference>
<dbReference type="EMBL" id="JACGWM010000015">
    <property type="protein sequence ID" value="KAL0324575.1"/>
    <property type="molecule type" value="Genomic_DNA"/>
</dbReference>
<dbReference type="PANTHER" id="PTHR22930">
    <property type="match status" value="1"/>
</dbReference>
<keyword evidence="5" id="KW-0479">Metal-binding</keyword>
<organism evidence="11">
    <name type="scientific">Sesamum calycinum</name>
    <dbReference type="NCBI Taxonomy" id="2727403"/>
    <lineage>
        <taxon>Eukaryota</taxon>
        <taxon>Viridiplantae</taxon>
        <taxon>Streptophyta</taxon>
        <taxon>Embryophyta</taxon>
        <taxon>Tracheophyta</taxon>
        <taxon>Spermatophyta</taxon>
        <taxon>Magnoliopsida</taxon>
        <taxon>eudicotyledons</taxon>
        <taxon>Gunneridae</taxon>
        <taxon>Pentapetalae</taxon>
        <taxon>asterids</taxon>
        <taxon>lamiids</taxon>
        <taxon>Lamiales</taxon>
        <taxon>Pedaliaceae</taxon>
        <taxon>Sesamum</taxon>
    </lineage>
</organism>
<dbReference type="GO" id="GO:0005634">
    <property type="term" value="C:nucleus"/>
    <property type="evidence" value="ECO:0007669"/>
    <property type="project" value="UniProtKB-SubCell"/>
</dbReference>
<evidence type="ECO:0000313" key="11">
    <source>
        <dbReference type="EMBL" id="KAL0324575.1"/>
    </source>
</evidence>
<dbReference type="PANTHER" id="PTHR22930:SF281">
    <property type="entry name" value="NUCLEASE"/>
    <property type="match status" value="1"/>
</dbReference>
<dbReference type="Pfam" id="PF13359">
    <property type="entry name" value="DDE_Tnp_4"/>
    <property type="match status" value="1"/>
</dbReference>
<name>A0AAW2LZF3_9LAMI</name>
<evidence type="ECO:0000256" key="4">
    <source>
        <dbReference type="ARBA" id="ARBA00022722"/>
    </source>
</evidence>
<proteinExistence type="inferred from homology"/>
<evidence type="ECO:0000259" key="10">
    <source>
        <dbReference type="Pfam" id="PF26138"/>
    </source>
</evidence>
<evidence type="ECO:0000256" key="3">
    <source>
        <dbReference type="ARBA" id="ARBA00006958"/>
    </source>
</evidence>
<dbReference type="GO" id="GO:0016787">
    <property type="term" value="F:hydrolase activity"/>
    <property type="evidence" value="ECO:0007669"/>
    <property type="project" value="UniProtKB-KW"/>
</dbReference>
<keyword evidence="7" id="KW-0539">Nucleus</keyword>
<evidence type="ECO:0000259" key="8">
    <source>
        <dbReference type="Pfam" id="PF12776"/>
    </source>
</evidence>
<keyword evidence="6" id="KW-0378">Hydrolase</keyword>
<dbReference type="InterPro" id="IPR024752">
    <property type="entry name" value="Myb/SANT-like_dom"/>
</dbReference>
<evidence type="ECO:0000256" key="2">
    <source>
        <dbReference type="ARBA" id="ARBA00004123"/>
    </source>
</evidence>
<comment type="cofactor">
    <cofactor evidence="1">
        <name>a divalent metal cation</name>
        <dbReference type="ChEBI" id="CHEBI:60240"/>
    </cofactor>
</comment>
<feature type="domain" description="DDE Tnp4" evidence="9">
    <location>
        <begin position="140"/>
        <end position="259"/>
    </location>
</feature>
<comment type="subcellular location">
    <subcellularLocation>
        <location evidence="2">Nucleus</location>
    </subcellularLocation>
</comment>
<accession>A0AAW2LZF3</accession>
<comment type="caution">
    <text evidence="11">The sequence shown here is derived from an EMBL/GenBank/DDBJ whole genome shotgun (WGS) entry which is preliminary data.</text>
</comment>
<evidence type="ECO:0000256" key="7">
    <source>
        <dbReference type="ARBA" id="ARBA00023242"/>
    </source>
</evidence>
<evidence type="ECO:0000256" key="1">
    <source>
        <dbReference type="ARBA" id="ARBA00001968"/>
    </source>
</evidence>
<evidence type="ECO:0000259" key="9">
    <source>
        <dbReference type="Pfam" id="PF13359"/>
    </source>
</evidence>
<dbReference type="Pfam" id="PF12776">
    <property type="entry name" value="Myb_DNA-bind_3"/>
    <property type="match status" value="1"/>
</dbReference>
<evidence type="ECO:0008006" key="12">
    <source>
        <dbReference type="Google" id="ProtNLM"/>
    </source>
</evidence>
<comment type="similarity">
    <text evidence="3">Belongs to the HARBI1 family.</text>
</comment>
<dbReference type="AlphaFoldDB" id="A0AAW2LZF3"/>
<feature type="domain" description="Myb/SANT-like" evidence="8">
    <location>
        <begin position="285"/>
        <end position="382"/>
    </location>
</feature>